<sequence>TDRAAVQPDSAVRTILMLPNPKPPPWKHYPTHQLWSVDVGLSSAEIEHFLHHWGITYNSYELKEEGSDEEKKPSVEAKRLRRLKGVRRLHRRAAESSTTMEWSRPRRLDLAKRGYVAGWWNSSRGPSVSR</sequence>
<feature type="non-terminal residue" evidence="1">
    <location>
        <position position="1"/>
    </location>
</feature>
<keyword evidence="2" id="KW-1185">Reference proteome</keyword>
<proteinExistence type="predicted"/>
<gene>
    <name evidence="1" type="ORF">FKW44_013093</name>
</gene>
<dbReference type="EMBL" id="CP045897">
    <property type="protein sequence ID" value="QQP51667.1"/>
    <property type="molecule type" value="Genomic_DNA"/>
</dbReference>
<dbReference type="AlphaFoldDB" id="A0A7T8HKL7"/>
<dbReference type="Proteomes" id="UP000595437">
    <property type="component" value="Chromosome 8"/>
</dbReference>
<reference evidence="2" key="1">
    <citation type="submission" date="2021-01" db="EMBL/GenBank/DDBJ databases">
        <title>Caligus Genome Assembly.</title>
        <authorList>
            <person name="Gallardo-Escarate C."/>
        </authorList>
    </citation>
    <scope>NUCLEOTIDE SEQUENCE [LARGE SCALE GENOMIC DNA]</scope>
</reference>
<name>A0A7T8HKL7_CALRO</name>
<evidence type="ECO:0000313" key="1">
    <source>
        <dbReference type="EMBL" id="QQP51667.1"/>
    </source>
</evidence>
<protein>
    <submittedName>
        <fullName evidence="1">Uncharacterized protein</fullName>
    </submittedName>
</protein>
<accession>A0A7T8HKL7</accession>
<evidence type="ECO:0000313" key="2">
    <source>
        <dbReference type="Proteomes" id="UP000595437"/>
    </source>
</evidence>
<organism evidence="1 2">
    <name type="scientific">Caligus rogercresseyi</name>
    <name type="common">Sea louse</name>
    <dbReference type="NCBI Taxonomy" id="217165"/>
    <lineage>
        <taxon>Eukaryota</taxon>
        <taxon>Metazoa</taxon>
        <taxon>Ecdysozoa</taxon>
        <taxon>Arthropoda</taxon>
        <taxon>Crustacea</taxon>
        <taxon>Multicrustacea</taxon>
        <taxon>Hexanauplia</taxon>
        <taxon>Copepoda</taxon>
        <taxon>Siphonostomatoida</taxon>
        <taxon>Caligidae</taxon>
        <taxon>Caligus</taxon>
    </lineage>
</organism>